<dbReference type="AlphaFoldDB" id="I0JTH3"/>
<dbReference type="Proteomes" id="UP000007397">
    <property type="component" value="Chromosome"/>
</dbReference>
<keyword evidence="1" id="KW-1133">Transmembrane helix</keyword>
<dbReference type="EMBL" id="HE717023">
    <property type="protein sequence ID" value="CCG47446.1"/>
    <property type="molecule type" value="Genomic_DNA"/>
</dbReference>
<keyword evidence="3" id="KW-1185">Reference proteome</keyword>
<feature type="transmembrane region" description="Helical" evidence="1">
    <location>
        <begin position="6"/>
        <end position="32"/>
    </location>
</feature>
<sequence>MQSGLVKTIIIVVIILLIIAALLYALGIAGFVSR</sequence>
<gene>
    <name evidence="2" type="ordered locus">HBHAL_5110</name>
</gene>
<keyword evidence="1" id="KW-0472">Membrane</keyword>
<evidence type="ECO:0000256" key="1">
    <source>
        <dbReference type="SAM" id="Phobius"/>
    </source>
</evidence>
<dbReference type="KEGG" id="hhd:HBHAL_5110"/>
<keyword evidence="1" id="KW-0812">Transmembrane</keyword>
<evidence type="ECO:0000313" key="2">
    <source>
        <dbReference type="EMBL" id="CCG47446.1"/>
    </source>
</evidence>
<reference evidence="2 3" key="1">
    <citation type="journal article" date="2013" name="Environ. Microbiol.">
        <title>Chloride and organic osmolytes: a hybrid strategy to cope with elevated salinities by the moderately halophilic, chloride-dependent bacterium Halobacillus halophilus.</title>
        <authorList>
            <person name="Saum S.H."/>
            <person name="Pfeiffer F."/>
            <person name="Palm P."/>
            <person name="Rampp M."/>
            <person name="Schuster S.C."/>
            <person name="Muller V."/>
            <person name="Oesterhelt D."/>
        </authorList>
    </citation>
    <scope>NUCLEOTIDE SEQUENCE [LARGE SCALE GENOMIC DNA]</scope>
    <source>
        <strain evidence="3">ATCC 35676 / DSM 2266 / JCM 20832 / KCTC 3685 / LMG 17431 / NBRC 102448 / NCIMB 2269</strain>
    </source>
</reference>
<proteinExistence type="predicted"/>
<evidence type="ECO:0000313" key="3">
    <source>
        <dbReference type="Proteomes" id="UP000007397"/>
    </source>
</evidence>
<accession>I0JTH3</accession>
<protein>
    <submittedName>
        <fullName evidence="2">Uncharacterized protein</fullName>
    </submittedName>
</protein>
<dbReference type="HOGENOM" id="CLU_3374068_0_0_9"/>
<name>I0JTH3_HALH3</name>
<organism evidence="2 3">
    <name type="scientific">Halobacillus halophilus (strain ATCC 35676 / DSM 2266 / JCM 20832 / KCTC 3685 / LMG 17431 / NBRC 102448 / NCIMB 2269)</name>
    <name type="common">Sporosarcina halophila</name>
    <dbReference type="NCBI Taxonomy" id="866895"/>
    <lineage>
        <taxon>Bacteria</taxon>
        <taxon>Bacillati</taxon>
        <taxon>Bacillota</taxon>
        <taxon>Bacilli</taxon>
        <taxon>Bacillales</taxon>
        <taxon>Bacillaceae</taxon>
        <taxon>Halobacillus</taxon>
    </lineage>
</organism>